<sequence>VTMAAHRAGCTGVRAFVRAKKPGNSGGAKGRRKMDVEMKKRKKQKPASVLTAHRAGAQQAGEAYSCWRCAQSCVWTIRMLTTLISGVKGGRWFRLFDKVFLKCNLLAAFQQVARHGKAAGVDHVTATKYEEGFPGEIQKLSESIRQGSYHPQAIRRVHIQKPGSNQTRPLALYQLNRAYDS</sequence>
<organism evidence="2">
    <name type="scientific">hydrothermal vent metagenome</name>
    <dbReference type="NCBI Taxonomy" id="652676"/>
    <lineage>
        <taxon>unclassified sequences</taxon>
        <taxon>metagenomes</taxon>
        <taxon>ecological metagenomes</taxon>
    </lineage>
</organism>
<evidence type="ECO:0000256" key="1">
    <source>
        <dbReference type="SAM" id="MobiDB-lite"/>
    </source>
</evidence>
<reference evidence="2" key="1">
    <citation type="submission" date="2018-06" db="EMBL/GenBank/DDBJ databases">
        <authorList>
            <person name="Zhirakovskaya E."/>
        </authorList>
    </citation>
    <scope>NUCLEOTIDE SEQUENCE</scope>
</reference>
<feature type="non-terminal residue" evidence="2">
    <location>
        <position position="1"/>
    </location>
</feature>
<evidence type="ECO:0008006" key="3">
    <source>
        <dbReference type="Google" id="ProtNLM"/>
    </source>
</evidence>
<proteinExistence type="predicted"/>
<feature type="region of interest" description="Disordered" evidence="1">
    <location>
        <begin position="20"/>
        <end position="47"/>
    </location>
</feature>
<protein>
    <recommendedName>
        <fullName evidence="3">RNA-directed DNA polymerase</fullName>
    </recommendedName>
</protein>
<gene>
    <name evidence="2" type="ORF">MNBD_PLANCTO02-146</name>
</gene>
<evidence type="ECO:0000313" key="2">
    <source>
        <dbReference type="EMBL" id="VAX41073.1"/>
    </source>
</evidence>
<name>A0A3B1DVU7_9ZZZZ</name>
<dbReference type="EMBL" id="UOGL01000511">
    <property type="protein sequence ID" value="VAX41073.1"/>
    <property type="molecule type" value="Genomic_DNA"/>
</dbReference>
<accession>A0A3B1DVU7</accession>
<dbReference type="AlphaFoldDB" id="A0A3B1DVU7"/>